<keyword evidence="4" id="KW-1185">Reference proteome</keyword>
<feature type="compositionally biased region" description="Basic and acidic residues" evidence="1">
    <location>
        <begin position="1186"/>
        <end position="1204"/>
    </location>
</feature>
<feature type="region of interest" description="Disordered" evidence="1">
    <location>
        <begin position="885"/>
        <end position="904"/>
    </location>
</feature>
<dbReference type="InterPro" id="IPR058348">
    <property type="entry name" value="DUF8035"/>
</dbReference>
<evidence type="ECO:0000313" key="3">
    <source>
        <dbReference type="EMBL" id="KAJ9136678.1"/>
    </source>
</evidence>
<feature type="compositionally biased region" description="Polar residues" evidence="1">
    <location>
        <begin position="240"/>
        <end position="269"/>
    </location>
</feature>
<feature type="region of interest" description="Disordered" evidence="1">
    <location>
        <begin position="233"/>
        <end position="272"/>
    </location>
</feature>
<reference evidence="3" key="1">
    <citation type="submission" date="2022-07" db="EMBL/GenBank/DDBJ databases">
        <title>Fungi with potential for degradation of polypropylene.</title>
        <authorList>
            <person name="Gostincar C."/>
        </authorList>
    </citation>
    <scope>NUCLEOTIDE SEQUENCE</scope>
    <source>
        <strain evidence="3">EXF-13308</strain>
    </source>
</reference>
<feature type="compositionally biased region" description="Low complexity" evidence="1">
    <location>
        <begin position="1489"/>
        <end position="1505"/>
    </location>
</feature>
<dbReference type="EMBL" id="JANBVO010000038">
    <property type="protein sequence ID" value="KAJ9136678.1"/>
    <property type="molecule type" value="Genomic_DNA"/>
</dbReference>
<feature type="region of interest" description="Disordered" evidence="1">
    <location>
        <begin position="1185"/>
        <end position="1617"/>
    </location>
</feature>
<feature type="compositionally biased region" description="Basic and acidic residues" evidence="1">
    <location>
        <begin position="959"/>
        <end position="968"/>
    </location>
</feature>
<evidence type="ECO:0000256" key="1">
    <source>
        <dbReference type="SAM" id="MobiDB-lite"/>
    </source>
</evidence>
<feature type="compositionally biased region" description="Basic and acidic residues" evidence="1">
    <location>
        <begin position="139"/>
        <end position="151"/>
    </location>
</feature>
<evidence type="ECO:0000259" key="2">
    <source>
        <dbReference type="Pfam" id="PF26118"/>
    </source>
</evidence>
<organism evidence="3 4">
    <name type="scientific">Pleurostoma richardsiae</name>
    <dbReference type="NCBI Taxonomy" id="41990"/>
    <lineage>
        <taxon>Eukaryota</taxon>
        <taxon>Fungi</taxon>
        <taxon>Dikarya</taxon>
        <taxon>Ascomycota</taxon>
        <taxon>Pezizomycotina</taxon>
        <taxon>Sordariomycetes</taxon>
        <taxon>Sordariomycetidae</taxon>
        <taxon>Calosphaeriales</taxon>
        <taxon>Pleurostomataceae</taxon>
        <taxon>Pleurostoma</taxon>
    </lineage>
</organism>
<sequence length="1617" mass="183228">MAQRQALRQNRFVPMDSYDRYRNMPLDEEFDRRRFEEEDFMRRRRLEALEREIREERERERRELEERRLLEERERKRKQAAFEAEVELRRREEERRRQLELERRRYDEKLDLDLRVAQEELRLQRDLERQRQAQRRRDRYGYLEREPEKQPPRRRSRRVVEFERPLEDRRTGSSSRSRAKEKYYYPSAYAFPPPHPDNASISLDRQPPPAPIVIRNPAQAPVVVHKPYQDDGLRFPVQRRPTSSYLHSTSGGKTETSASGAQPLSTEQQAAEREAELSSSLFHTIANVDNPQDVTIHLELPIYDDFEAELEEFSILRRMGNFKEAKDYFDEHLGDYLSHPYVFVQYAEVLLDMGDYAAFDLLDPGAVFGADGRDVESQPSHARVTPGQVQTRESAGTTSYTRDESPSSTSSSQSFWDHVSPSNPFKGERQFSSAGHHTERQYTPADHEESKPSGLARRTVEGSTDEDLQLLQRNWSLLKSLVTIRRKGTLNEARDAAWRALENLESVELGDDEEVRIMRLGSTEMRIISLALQIFAHVRTLVPHNFWYEVKDYIWGIMSWPGMYKVLLLEGRIWDFRDVFVAATTLFGIEETLGVEGEDDEGWSRIMKDWASDEQDASTNLALLDIMTSIIHSRALSHFKKADLQEYFAAGQTLAERITKHQPEAMRSRPFCRWILAKAAEAEFKQINGLTDSFDSFVEHLGDHPGGGFCQSGMIKLPVYVPRGSENPGWQVPEQPPGAAEPIHAILQVAKGLEDYPTQVSCYSMLILRSRDPGDYFDELARVQKDVQGDNIGHLWSCLARYLSCKDPPSEKRLLEELRDTEDWSDPRELRDARIYWARDFIERALTRKVKGLPNLPRLRDPNMTYYRFLPANFQGFIRQYAGTAPINHPPAPPGTSGRHSQDPLYARDWAPYTSARGYSSRSRSPEMHNNRGHSRARSMTSASSSSGSASSEPDESKDEYPKKGKTRIPEKLVSKRALIDLGYPFVQEGSTIIVLKALGQENIDDLLKLSEDYKKAEVNVVPVTAPPATAPPVAAASVAAAPDKSDANGIYVKLPNGRVWGGKDMDGNKTITSVTLTVKDPKEPQAPTTVSWKVEDGGVTYSERIDNVRDADAGLQTARGNNGTEGHEAGITTTNEDFYIDVIEEHVDSNEHVKSTKSPNTALVPYKERQEDYRWDILGSSRQSWLDDDRSVREEADNADGRSDLSAGTSGEGSHDSDTERLGHRRTSADLDSEGNTTEGPGSHEGSMSGDDYMMPPAVDENERVQDNIQHEGSRIGRLRREVRDVGDIKGKGKSVSYRDDSPKGEEPESSKTPEATDTPKDDGHQSNVEQNDQFSERRSGTSAPLEKLAKETDWYGVFPQEDKRSAARPGTGRDGTPYEPVESTGVWEGFEEELAKSKNAKKQPRRRRPSVKPPAAPTTARDTSKEQEVRKQPAPHSQAPDSTRSGGHASPRRSRTRGIRVEVSTGDGQGQDMRRQAVRATSQQPTASPAQISPARSAPAAAALDHDGIRIRPKESEAQQPEVHPQDEKAGELAREEQPRPERGRRRSERRQKDGPLQRSDSGRIGRGLEERVESRERASNKDTEVKAQAWGEPGDDEREKDAEPRRGILRKSTV</sequence>
<feature type="compositionally biased region" description="Basic and acidic residues" evidence="1">
    <location>
        <begin position="1506"/>
        <end position="1519"/>
    </location>
</feature>
<evidence type="ECO:0000313" key="4">
    <source>
        <dbReference type="Proteomes" id="UP001174694"/>
    </source>
</evidence>
<feature type="region of interest" description="Disordered" evidence="1">
    <location>
        <begin position="128"/>
        <end position="181"/>
    </location>
</feature>
<name>A0AA38R486_9PEZI</name>
<dbReference type="Pfam" id="PF26118">
    <property type="entry name" value="DUF8035"/>
    <property type="match status" value="1"/>
</dbReference>
<feature type="compositionally biased region" description="Basic and acidic residues" evidence="1">
    <location>
        <begin position="1214"/>
        <end position="1223"/>
    </location>
</feature>
<feature type="compositionally biased region" description="Basic and acidic residues" evidence="1">
    <location>
        <begin position="1526"/>
        <end position="1544"/>
    </location>
</feature>
<feature type="region of interest" description="Disordered" evidence="1">
    <location>
        <begin position="372"/>
        <end position="463"/>
    </location>
</feature>
<feature type="compositionally biased region" description="Low complexity" evidence="1">
    <location>
        <begin position="938"/>
        <end position="952"/>
    </location>
</feature>
<proteinExistence type="predicted"/>
<comment type="caution">
    <text evidence="3">The sequence shown here is derived from an EMBL/GenBank/DDBJ whole genome shotgun (WGS) entry which is preliminary data.</text>
</comment>
<gene>
    <name evidence="3" type="ORF">NKR23_g9579</name>
</gene>
<feature type="compositionally biased region" description="Polar residues" evidence="1">
    <location>
        <begin position="387"/>
        <end position="400"/>
    </location>
</feature>
<feature type="domain" description="DUF8035" evidence="2">
    <location>
        <begin position="963"/>
        <end position="1017"/>
    </location>
</feature>
<feature type="compositionally biased region" description="Basic and acidic residues" evidence="1">
    <location>
        <begin position="436"/>
        <end position="451"/>
    </location>
</feature>
<feature type="compositionally biased region" description="Basic and acidic residues" evidence="1">
    <location>
        <begin position="1553"/>
        <end position="1588"/>
    </location>
</feature>
<feature type="compositionally biased region" description="Basic and acidic residues" evidence="1">
    <location>
        <begin position="158"/>
        <end position="171"/>
    </location>
</feature>
<feature type="compositionally biased region" description="Basic residues" evidence="1">
    <location>
        <begin position="1400"/>
        <end position="1412"/>
    </location>
</feature>
<accession>A0AA38R486</accession>
<feature type="compositionally biased region" description="Basic and acidic residues" evidence="1">
    <location>
        <begin position="1262"/>
        <end position="1313"/>
    </location>
</feature>
<protein>
    <recommendedName>
        <fullName evidence="2">DUF8035 domain-containing protein</fullName>
    </recommendedName>
</protein>
<feature type="compositionally biased region" description="Basic and acidic residues" evidence="1">
    <location>
        <begin position="1600"/>
        <end position="1609"/>
    </location>
</feature>
<feature type="compositionally biased region" description="Basic and acidic residues" evidence="1">
    <location>
        <begin position="1424"/>
        <end position="1433"/>
    </location>
</feature>
<dbReference type="Proteomes" id="UP001174694">
    <property type="component" value="Unassembled WGS sequence"/>
</dbReference>
<feature type="region of interest" description="Disordered" evidence="1">
    <location>
        <begin position="916"/>
        <end position="968"/>
    </location>
</feature>